<evidence type="ECO:0000256" key="8">
    <source>
        <dbReference type="ARBA" id="ARBA00038436"/>
    </source>
</evidence>
<keyword evidence="3" id="KW-1003">Cell membrane</keyword>
<keyword evidence="4 9" id="KW-0997">Cell inner membrane</keyword>
<sequence length="170" mass="19807">MSKLSKVFNDEFEEYLSVALFLALIVLCLLQILFRFVFNFSLSWTEELARYVFIALVYAASSLAVIKGAHVRVEIIDNFVQGKAKYYLDQVIEATWCAFMIYVGIYGVEITVEALRVSQVTPALGWQIGWIYMIVPVFFFLISLRLIQRMYQRFQNREVLMTSQNDLEVQ</sequence>
<evidence type="ECO:0000259" key="10">
    <source>
        <dbReference type="Pfam" id="PF04290"/>
    </source>
</evidence>
<dbReference type="Proteomes" id="UP000278792">
    <property type="component" value="Unassembled WGS sequence"/>
</dbReference>
<accession>A0A3N3E4L2</accession>
<keyword evidence="2 9" id="KW-0813">Transport</keyword>
<proteinExistence type="inferred from homology"/>
<dbReference type="InterPro" id="IPR007387">
    <property type="entry name" value="TRAP_DctQ"/>
</dbReference>
<evidence type="ECO:0000256" key="9">
    <source>
        <dbReference type="RuleBase" id="RU369079"/>
    </source>
</evidence>
<evidence type="ECO:0000256" key="4">
    <source>
        <dbReference type="ARBA" id="ARBA00022519"/>
    </source>
</evidence>
<dbReference type="Pfam" id="PF04290">
    <property type="entry name" value="DctQ"/>
    <property type="match status" value="1"/>
</dbReference>
<dbReference type="OrthoDB" id="2085311at2"/>
<dbReference type="EMBL" id="RKIK01000006">
    <property type="protein sequence ID" value="ROV61681.1"/>
    <property type="molecule type" value="Genomic_DNA"/>
</dbReference>
<reference evidence="12 14" key="2">
    <citation type="submission" date="2018-11" db="EMBL/GenBank/DDBJ databases">
        <title>Vibrio ponticus strain CAIM 1751 pathogenic for the snapper Lutjanus guttatus.</title>
        <authorList>
            <person name="Soto-Rodriguez S."/>
            <person name="Lozano-Olvera R."/>
            <person name="Gomez-Gil B."/>
        </authorList>
    </citation>
    <scope>NUCLEOTIDE SEQUENCE [LARGE SCALE GENOMIC DNA]</scope>
    <source>
        <strain evidence="12 14">CAIM 1751</strain>
    </source>
</reference>
<evidence type="ECO:0000256" key="2">
    <source>
        <dbReference type="ARBA" id="ARBA00022448"/>
    </source>
</evidence>
<feature type="transmembrane region" description="Helical" evidence="9">
    <location>
        <begin position="48"/>
        <end position="66"/>
    </location>
</feature>
<organism evidence="12 14">
    <name type="scientific">Vibrio ponticus</name>
    <dbReference type="NCBI Taxonomy" id="265668"/>
    <lineage>
        <taxon>Bacteria</taxon>
        <taxon>Pseudomonadati</taxon>
        <taxon>Pseudomonadota</taxon>
        <taxon>Gammaproteobacteria</taxon>
        <taxon>Vibrionales</taxon>
        <taxon>Vibrionaceae</taxon>
        <taxon>Vibrio</taxon>
    </lineage>
</organism>
<dbReference type="GO" id="GO:0022857">
    <property type="term" value="F:transmembrane transporter activity"/>
    <property type="evidence" value="ECO:0007669"/>
    <property type="project" value="UniProtKB-UniRule"/>
</dbReference>
<feature type="transmembrane region" description="Helical" evidence="9">
    <location>
        <begin position="128"/>
        <end position="147"/>
    </location>
</feature>
<evidence type="ECO:0000256" key="6">
    <source>
        <dbReference type="ARBA" id="ARBA00022989"/>
    </source>
</evidence>
<comment type="similarity">
    <text evidence="8 9">Belongs to the TRAP transporter small permease family.</text>
</comment>
<comment type="subunit">
    <text evidence="9">The complex comprises the extracytoplasmic solute receptor protein and the two transmembrane proteins.</text>
</comment>
<name>A0A3N3E4L2_9VIBR</name>
<evidence type="ECO:0000313" key="14">
    <source>
        <dbReference type="Proteomes" id="UP000278792"/>
    </source>
</evidence>
<feature type="transmembrane region" description="Helical" evidence="9">
    <location>
        <begin position="12"/>
        <end position="36"/>
    </location>
</feature>
<comment type="caution">
    <text evidence="12">The sequence shown here is derived from an EMBL/GenBank/DDBJ whole genome shotgun (WGS) entry which is preliminary data.</text>
</comment>
<keyword evidence="13" id="KW-1185">Reference proteome</keyword>
<feature type="transmembrane region" description="Helical" evidence="9">
    <location>
        <begin position="87"/>
        <end position="108"/>
    </location>
</feature>
<keyword evidence="7 9" id="KW-0472">Membrane</keyword>
<dbReference type="PANTHER" id="PTHR35011:SF2">
    <property type="entry name" value="2,3-DIKETO-L-GULONATE TRAP TRANSPORTER SMALL PERMEASE PROTEIN YIAM"/>
    <property type="match status" value="1"/>
</dbReference>
<comment type="subcellular location">
    <subcellularLocation>
        <location evidence="1 9">Cell inner membrane</location>
        <topology evidence="1 9">Multi-pass membrane protein</topology>
    </subcellularLocation>
</comment>
<dbReference type="Proteomes" id="UP000186206">
    <property type="component" value="Unassembled WGS sequence"/>
</dbReference>
<keyword evidence="5 9" id="KW-0812">Transmembrane</keyword>
<evidence type="ECO:0000256" key="1">
    <source>
        <dbReference type="ARBA" id="ARBA00004429"/>
    </source>
</evidence>
<evidence type="ECO:0000256" key="5">
    <source>
        <dbReference type="ARBA" id="ARBA00022692"/>
    </source>
</evidence>
<dbReference type="RefSeq" id="WP_075650784.1">
    <property type="nucleotide sequence ID" value="NZ_AP019658.1"/>
</dbReference>
<feature type="domain" description="Tripartite ATP-independent periplasmic transporters DctQ component" evidence="10">
    <location>
        <begin position="24"/>
        <end position="155"/>
    </location>
</feature>
<protein>
    <recommendedName>
        <fullName evidence="9">TRAP transporter small permease protein</fullName>
    </recommendedName>
</protein>
<evidence type="ECO:0000313" key="13">
    <source>
        <dbReference type="Proteomes" id="UP000186206"/>
    </source>
</evidence>
<evidence type="ECO:0000313" key="11">
    <source>
        <dbReference type="EMBL" id="OLQ89104.1"/>
    </source>
</evidence>
<comment type="function">
    <text evidence="9">Part of the tripartite ATP-independent periplasmic (TRAP) transport system.</text>
</comment>
<dbReference type="GO" id="GO:0005886">
    <property type="term" value="C:plasma membrane"/>
    <property type="evidence" value="ECO:0007669"/>
    <property type="project" value="UniProtKB-SubCell"/>
</dbReference>
<evidence type="ECO:0000313" key="12">
    <source>
        <dbReference type="EMBL" id="ROV61681.1"/>
    </source>
</evidence>
<gene>
    <name evidence="11" type="ORF">BIY21_03090</name>
    <name evidence="12" type="ORF">EGH82_03710</name>
</gene>
<reference evidence="11 13" key="1">
    <citation type="submission" date="2016-09" db="EMBL/GenBank/DDBJ databases">
        <title>Genomic Taxonomy of the Vibrionaceae.</title>
        <authorList>
            <person name="Gonzalez-Castillo A."/>
            <person name="Gomez-Gil B."/>
            <person name="Enciso-Ibarra K."/>
        </authorList>
    </citation>
    <scope>NUCLEOTIDE SEQUENCE [LARGE SCALE GENOMIC DNA]</scope>
    <source>
        <strain evidence="11 13">CAIM 1731</strain>
    </source>
</reference>
<dbReference type="AlphaFoldDB" id="A0A3N3E4L2"/>
<dbReference type="PANTHER" id="PTHR35011">
    <property type="entry name" value="2,3-DIKETO-L-GULONATE TRAP TRANSPORTER SMALL PERMEASE PROTEIN YIAM"/>
    <property type="match status" value="1"/>
</dbReference>
<dbReference type="InterPro" id="IPR055348">
    <property type="entry name" value="DctQ"/>
</dbReference>
<keyword evidence="6 9" id="KW-1133">Transmembrane helix</keyword>
<dbReference type="GO" id="GO:0015740">
    <property type="term" value="P:C4-dicarboxylate transport"/>
    <property type="evidence" value="ECO:0007669"/>
    <property type="project" value="TreeGrafter"/>
</dbReference>
<evidence type="ECO:0000256" key="3">
    <source>
        <dbReference type="ARBA" id="ARBA00022475"/>
    </source>
</evidence>
<evidence type="ECO:0000256" key="7">
    <source>
        <dbReference type="ARBA" id="ARBA00023136"/>
    </source>
</evidence>
<dbReference type="EMBL" id="MJMI01000109">
    <property type="protein sequence ID" value="OLQ89104.1"/>
    <property type="molecule type" value="Genomic_DNA"/>
</dbReference>